<evidence type="ECO:0008006" key="7">
    <source>
        <dbReference type="Google" id="ProtNLM"/>
    </source>
</evidence>
<dbReference type="EMBL" id="LZPO01087167">
    <property type="protein sequence ID" value="OBS66958.1"/>
    <property type="molecule type" value="Genomic_DNA"/>
</dbReference>
<dbReference type="InterPro" id="IPR058540">
    <property type="entry name" value="Ig_TPPC8_3rd"/>
</dbReference>
<keyword evidence="6" id="KW-1185">Reference proteome</keyword>
<dbReference type="PANTHER" id="PTHR12975:SF6">
    <property type="entry name" value="TRAFFICKING PROTEIN PARTICLE COMPLEX SUBUNIT 8"/>
    <property type="match status" value="1"/>
</dbReference>
<dbReference type="OrthoDB" id="203724at2759"/>
<feature type="compositionally biased region" description="Basic and acidic residues" evidence="1">
    <location>
        <begin position="339"/>
        <end position="352"/>
    </location>
</feature>
<feature type="domain" description="TPPC8 first Ig-like" evidence="3">
    <location>
        <begin position="672"/>
        <end position="876"/>
    </location>
</feature>
<dbReference type="STRING" id="56216.A0A1A6GKZ7"/>
<proteinExistence type="predicted"/>
<dbReference type="Proteomes" id="UP000092124">
    <property type="component" value="Unassembled WGS sequence"/>
</dbReference>
<feature type="domain" description="TPPC8 second Ig-like" evidence="2">
    <location>
        <begin position="895"/>
        <end position="1035"/>
    </location>
</feature>
<dbReference type="Pfam" id="PF24544">
    <property type="entry name" value="Ig_TPPC8_2nd"/>
    <property type="match status" value="1"/>
</dbReference>
<evidence type="ECO:0000313" key="5">
    <source>
        <dbReference type="EMBL" id="OBS66958.1"/>
    </source>
</evidence>
<dbReference type="InterPro" id="IPR058538">
    <property type="entry name" value="Ig_TPPC8_2nd"/>
</dbReference>
<dbReference type="InterPro" id="IPR024420">
    <property type="entry name" value="TRAPP_III_complex_Trs85"/>
</dbReference>
<evidence type="ECO:0000259" key="4">
    <source>
        <dbReference type="Pfam" id="PF24546"/>
    </source>
</evidence>
<dbReference type="AlphaFoldDB" id="A0A1A6GKZ7"/>
<feature type="region of interest" description="Disordered" evidence="1">
    <location>
        <begin position="72"/>
        <end position="97"/>
    </location>
</feature>
<dbReference type="Pfam" id="PF12739">
    <property type="entry name" value="TRAPPC-Trs85"/>
    <property type="match status" value="1"/>
</dbReference>
<evidence type="ECO:0000259" key="3">
    <source>
        <dbReference type="Pfam" id="PF24545"/>
    </source>
</evidence>
<comment type="caution">
    <text evidence="5">The sequence shown here is derived from an EMBL/GenBank/DDBJ whole genome shotgun (WGS) entry which is preliminary data.</text>
</comment>
<protein>
    <recommendedName>
        <fullName evidence="7">Trafficking protein particle complex subunit 8</fullName>
    </recommendedName>
</protein>
<reference evidence="5 6" key="1">
    <citation type="submission" date="2016-06" db="EMBL/GenBank/DDBJ databases">
        <title>The Draft Genome Sequence and Annotation of the Desert Woodrat Neotoma lepida.</title>
        <authorList>
            <person name="Campbell M."/>
            <person name="Oakeson K.F."/>
            <person name="Yandell M."/>
            <person name="Halpert J.R."/>
            <person name="Dearing D."/>
        </authorList>
    </citation>
    <scope>NUCLEOTIDE SEQUENCE [LARGE SCALE GENOMIC DNA]</scope>
    <source>
        <strain evidence="5">417</strain>
        <tissue evidence="5">Liver</tissue>
    </source>
</reference>
<feature type="domain" description="TPPC8 third Ig-like" evidence="4">
    <location>
        <begin position="1105"/>
        <end position="1181"/>
    </location>
</feature>
<dbReference type="GO" id="GO:1990072">
    <property type="term" value="C:TRAPPIII protein complex"/>
    <property type="evidence" value="ECO:0007669"/>
    <property type="project" value="TreeGrafter"/>
</dbReference>
<evidence type="ECO:0000259" key="2">
    <source>
        <dbReference type="Pfam" id="PF24544"/>
    </source>
</evidence>
<dbReference type="Pfam" id="PF24545">
    <property type="entry name" value="Ig_TPPC8_1st"/>
    <property type="match status" value="1"/>
</dbReference>
<sequence length="1206" mass="134089">MAQCVQSVQELIPDSFVPCVAALCSDEAERLTRLNHLSFAELLKPFSRLTSEGTWCSSSSVSYSRAVAERRKLGARRGQRGGGPGLRLTRGGERLSRPSAPGHPVFLSAFFLGRAGSLSREDKLEPWHKGPGAIGKLLNDVVSGSQPAEGSVANVITAGDYDLNISGMLVASSGEAEPMEQFSKLSQEQHRIQHNSDYSYPKWFIPNTLKYYVLLHDVTSGDEQRAESIYEEMKQKYGTQGCYLLKINSRALNRPSEEQIPDPWSQYLQKNSIQNQESYEDGPCTMTSNKNSDSNLLSLDGLDNESKREICFPVDGLPNNFRVHPLQLDQCGDPPNTDGSDHKKSASVHETKKASTGVIRGACLTLTDHDRIRQFIQEFTFRGLLPHIEKTIRQLNDQLISRKGLSRSLFSATKKWFSGSKVPEKSINELKNTSGLLYPPEAPELQIRKMADLCFLEMAAVSAFLQPGAPRPYPAHYMDTAIQTYRDICKNMVLAERCVLLSAEILKSQSKYSEAAALLIRLTSEDSDLRSALLLEQAAHCFINMKSPMKKHALRCYCQAMQVYKGKGWSLAEDHINFTIGRQSYTLRQLDNAVSAFKHILINESKQSAAQQGAFLREYLYVYKNVNQLSPDGPLPQLPLPYINSSATRVFFGHDRRPADGEKQAATHISLDQEYDSESSQQWRELEEHVVAVANKGIIPSSFYPTQYCLSKPITVEVAFRNPLKVPLLLSELSLLWKFQPKDVNGKDIETAREQITGEPEMIGTEVISEFLINSEESKVARLKLFPHHIGELHILGVVYNLGTIQGSVTVDGIGALPGCHTGKHSLSMSVRGKQDLEIQGPRLNNTKEEKTSVKYGPDRRLDPIVTEEMPLLEVSHFFHVMAVFFIHFPTGLLCGEIRKAYVEFVNVSKCPLTGLKVVSKRPEFFTFGVNTAALTPLSPSTSENCSAYKTVVTGSPSAGTALVSSASSIDFGTSTGQQLEAIPVPLPDSVLLPGASVQLPMWLRGPDEEGVHEINFLFYYESVKKQPKRRHRILRHTAVICTSRSLNVRATVCRSNSLEDEEGRGGNMLVFVDVENTNTSEAGVKEFHMVQVSSSSKHWQLHKSIISSASPCADFFYRSLSSELKKPQDPLSVHPEKPATEDAVRLIQKCSEVDLNIVVLWKAYVVEDNKQLILEGQHHVVVRTVGKEAFSQSQKQVMTVAGTLL</sequence>
<evidence type="ECO:0000313" key="6">
    <source>
        <dbReference type="Proteomes" id="UP000092124"/>
    </source>
</evidence>
<feature type="domain" description="TPPC8 third Ig-like" evidence="4">
    <location>
        <begin position="1038"/>
        <end position="1104"/>
    </location>
</feature>
<name>A0A1A6GKZ7_NEOLE</name>
<evidence type="ECO:0000256" key="1">
    <source>
        <dbReference type="SAM" id="MobiDB-lite"/>
    </source>
</evidence>
<dbReference type="InterPro" id="IPR058541">
    <property type="entry name" value="Ig_TPPC8_1st"/>
</dbReference>
<accession>A0A1A6GKZ7</accession>
<dbReference type="Pfam" id="PF24546">
    <property type="entry name" value="Ig_TPPC8_3rd"/>
    <property type="match status" value="2"/>
</dbReference>
<dbReference type="PANTHER" id="PTHR12975">
    <property type="entry name" value="TRANSPORT PROTEIN TRAPP"/>
    <property type="match status" value="1"/>
</dbReference>
<organism evidence="5 6">
    <name type="scientific">Neotoma lepida</name>
    <name type="common">Desert woodrat</name>
    <dbReference type="NCBI Taxonomy" id="56216"/>
    <lineage>
        <taxon>Eukaryota</taxon>
        <taxon>Metazoa</taxon>
        <taxon>Chordata</taxon>
        <taxon>Craniata</taxon>
        <taxon>Vertebrata</taxon>
        <taxon>Euteleostomi</taxon>
        <taxon>Mammalia</taxon>
        <taxon>Eutheria</taxon>
        <taxon>Euarchontoglires</taxon>
        <taxon>Glires</taxon>
        <taxon>Rodentia</taxon>
        <taxon>Myomorpha</taxon>
        <taxon>Muroidea</taxon>
        <taxon>Cricetidae</taxon>
        <taxon>Neotominae</taxon>
        <taxon>Neotoma</taxon>
    </lineage>
</organism>
<gene>
    <name evidence="5" type="ORF">A6R68_04499</name>
</gene>
<feature type="region of interest" description="Disordered" evidence="1">
    <location>
        <begin position="327"/>
        <end position="352"/>
    </location>
</feature>